<keyword evidence="4" id="KW-1185">Reference proteome</keyword>
<evidence type="ECO:0000256" key="1">
    <source>
        <dbReference type="SAM" id="MobiDB-lite"/>
    </source>
</evidence>
<protein>
    <submittedName>
        <fullName evidence="3">Uncharacterized protein</fullName>
    </submittedName>
</protein>
<reference evidence="3 4" key="1">
    <citation type="submission" date="2024-03" db="EMBL/GenBank/DDBJ databases">
        <title>Sulfurimonas sp. HSL3-1.</title>
        <authorList>
            <person name="Wang S."/>
        </authorList>
    </citation>
    <scope>NUCLEOTIDE SEQUENCE [LARGE SCALE GENOMIC DNA]</scope>
    <source>
        <strain evidence="3 4">HSL3-1</strain>
    </source>
</reference>
<evidence type="ECO:0000313" key="4">
    <source>
        <dbReference type="Proteomes" id="UP001447842"/>
    </source>
</evidence>
<dbReference type="RefSeq" id="WP_345973124.1">
    <property type="nucleotide sequence ID" value="NZ_CP147920.1"/>
</dbReference>
<accession>A0ABZ3HBR0</accession>
<name>A0ABZ3HBR0_9BACT</name>
<evidence type="ECO:0000313" key="3">
    <source>
        <dbReference type="EMBL" id="XAU15769.1"/>
    </source>
</evidence>
<keyword evidence="2" id="KW-0472">Membrane</keyword>
<keyword evidence="2" id="KW-0812">Transmembrane</keyword>
<feature type="compositionally biased region" description="Low complexity" evidence="1">
    <location>
        <begin position="86"/>
        <end position="96"/>
    </location>
</feature>
<organism evidence="3 4">
    <name type="scientific">Sulfurimonas diazotrophicus</name>
    <dbReference type="NCBI Taxonomy" id="3131939"/>
    <lineage>
        <taxon>Bacteria</taxon>
        <taxon>Pseudomonadati</taxon>
        <taxon>Campylobacterota</taxon>
        <taxon>Epsilonproteobacteria</taxon>
        <taxon>Campylobacterales</taxon>
        <taxon>Sulfurimonadaceae</taxon>
        <taxon>Sulfurimonas</taxon>
    </lineage>
</organism>
<feature type="transmembrane region" description="Helical" evidence="2">
    <location>
        <begin position="36"/>
        <end position="57"/>
    </location>
</feature>
<evidence type="ECO:0000256" key="2">
    <source>
        <dbReference type="SAM" id="Phobius"/>
    </source>
</evidence>
<gene>
    <name evidence="3" type="ORF">WCY31_03485</name>
</gene>
<feature type="region of interest" description="Disordered" evidence="1">
    <location>
        <begin position="86"/>
        <end position="109"/>
    </location>
</feature>
<proteinExistence type="predicted"/>
<dbReference type="Proteomes" id="UP001447842">
    <property type="component" value="Chromosome"/>
</dbReference>
<dbReference type="EMBL" id="CP147920">
    <property type="protein sequence ID" value="XAU15769.1"/>
    <property type="molecule type" value="Genomic_DNA"/>
</dbReference>
<sequence length="109" mass="11991">MVNLWILPIALVILLDLAALFVVINEELLYEAHQKFYKVLFILLVPLIGAIVELYLLSRYAKFRGDGYYPDDDVKWYAFWNHFSNDSSSSGSHSGSDGSGGGDSGGGGD</sequence>
<feature type="compositionally biased region" description="Gly residues" evidence="1">
    <location>
        <begin position="97"/>
        <end position="109"/>
    </location>
</feature>
<keyword evidence="2" id="KW-1133">Transmembrane helix</keyword>